<protein>
    <submittedName>
        <fullName evidence="1">Uncharacterized protein</fullName>
    </submittedName>
</protein>
<dbReference type="Proteomes" id="UP000030701">
    <property type="component" value="Unassembled WGS sequence"/>
</dbReference>
<sequence length="106" mass="11730">MEDQSWWRGRHSESISELSCSLAPCAWPETQRLERLESTQRVNVHPGGVEDAIRQVETRPISSQVQGNVNLGATSSTHEQPNGLLTWLAAVGAVQKREKVSENPVV</sequence>
<gene>
    <name evidence="1" type="ORF">FOTG_03174</name>
</gene>
<dbReference type="EMBL" id="JH657921">
    <property type="protein sequence ID" value="EXM33066.1"/>
    <property type="molecule type" value="Genomic_DNA"/>
</dbReference>
<organism evidence="1">
    <name type="scientific">Fusarium oxysporum f. sp. vasinfectum 25433</name>
    <dbReference type="NCBI Taxonomy" id="1089449"/>
    <lineage>
        <taxon>Eukaryota</taxon>
        <taxon>Fungi</taxon>
        <taxon>Dikarya</taxon>
        <taxon>Ascomycota</taxon>
        <taxon>Pezizomycotina</taxon>
        <taxon>Sordariomycetes</taxon>
        <taxon>Hypocreomycetidae</taxon>
        <taxon>Hypocreales</taxon>
        <taxon>Nectriaceae</taxon>
        <taxon>Fusarium</taxon>
        <taxon>Fusarium oxysporum species complex</taxon>
    </lineage>
</organism>
<reference evidence="1" key="1">
    <citation type="submission" date="2011-11" db="EMBL/GenBank/DDBJ databases">
        <title>The Genome Sequence of Fusarium oxysporum Cotton.</title>
        <authorList>
            <consortium name="The Broad Institute Genome Sequencing Platform"/>
            <person name="Ma L.-J."/>
            <person name="Gale L.R."/>
            <person name="Schwartz D.C."/>
            <person name="Zhou S."/>
            <person name="Corby-Kistler H."/>
            <person name="Young S.K."/>
            <person name="Zeng Q."/>
            <person name="Gargeya S."/>
            <person name="Fitzgerald M."/>
            <person name="Haas B."/>
            <person name="Abouelleil A."/>
            <person name="Alvarado L."/>
            <person name="Arachchi H.M."/>
            <person name="Berlin A."/>
            <person name="Brown A."/>
            <person name="Chapman S.B."/>
            <person name="Chen Z."/>
            <person name="Dunbar C."/>
            <person name="Freedman E."/>
            <person name="Gearin G."/>
            <person name="Goldberg J."/>
            <person name="Griggs A."/>
            <person name="Gujja S."/>
            <person name="Heiman D."/>
            <person name="Howarth C."/>
            <person name="Larson L."/>
            <person name="Lui A."/>
            <person name="MacDonald P.J.P."/>
            <person name="Montmayeur A."/>
            <person name="Murphy C."/>
            <person name="Neiman D."/>
            <person name="Pearson M."/>
            <person name="Priest M."/>
            <person name="Roberts A."/>
            <person name="Saif S."/>
            <person name="Shea T."/>
            <person name="Shenoy N."/>
            <person name="Sisk P."/>
            <person name="Stolte C."/>
            <person name="Sykes S."/>
            <person name="Wortman J."/>
            <person name="Nusbaum C."/>
            <person name="Birren B."/>
        </authorList>
    </citation>
    <scope>NUCLEOTIDE SEQUENCE [LARGE SCALE GENOMIC DNA]</scope>
    <source>
        <strain evidence="1">25433</strain>
    </source>
</reference>
<reference evidence="1" key="2">
    <citation type="submission" date="2012-05" db="EMBL/GenBank/DDBJ databases">
        <title>The Genome Annotation of Fusarium oxysporum Cotton.</title>
        <authorList>
            <consortium name="The Broad Institute Genomics Platform"/>
            <person name="Ma L.-J."/>
            <person name="Corby-Kistler H."/>
            <person name="Broz K."/>
            <person name="Gale L.R."/>
            <person name="Jonkers W."/>
            <person name="O'Donnell K."/>
            <person name="Ploetz R."/>
            <person name="Steinberg C."/>
            <person name="Schwartz D.C."/>
            <person name="VanEtten H."/>
            <person name="Zhou S."/>
            <person name="Young S.K."/>
            <person name="Zeng Q."/>
            <person name="Gargeya S."/>
            <person name="Fitzgerald M."/>
            <person name="Abouelleil A."/>
            <person name="Alvarado L."/>
            <person name="Chapman S.B."/>
            <person name="Gainer-Dewar J."/>
            <person name="Goldberg J."/>
            <person name="Griggs A."/>
            <person name="Gujja S."/>
            <person name="Hansen M."/>
            <person name="Howarth C."/>
            <person name="Imamovic A."/>
            <person name="Ireland A."/>
            <person name="Larimer J."/>
            <person name="McCowan C."/>
            <person name="Murphy C."/>
            <person name="Pearson M."/>
            <person name="Poon T.W."/>
            <person name="Priest M."/>
            <person name="Roberts A."/>
            <person name="Saif S."/>
            <person name="Shea T."/>
            <person name="Sykes S."/>
            <person name="Wortman J."/>
            <person name="Nusbaum C."/>
            <person name="Birren B."/>
        </authorList>
    </citation>
    <scope>NUCLEOTIDE SEQUENCE</scope>
    <source>
        <strain evidence="1">25433</strain>
    </source>
</reference>
<evidence type="ECO:0000313" key="1">
    <source>
        <dbReference type="EMBL" id="EXM33066.1"/>
    </source>
</evidence>
<proteinExistence type="predicted"/>
<name>X0MI39_FUSOX</name>
<dbReference type="AlphaFoldDB" id="X0MI39"/>
<dbReference type="HOGENOM" id="CLU_2223398_0_0_1"/>
<accession>X0MI39</accession>